<accession>A0A5J6MEM6</accession>
<proteinExistence type="predicted"/>
<feature type="region of interest" description="Disordered" evidence="1">
    <location>
        <begin position="102"/>
        <end position="122"/>
    </location>
</feature>
<feature type="region of interest" description="Disordered" evidence="1">
    <location>
        <begin position="51"/>
        <end position="82"/>
    </location>
</feature>
<dbReference type="Gene3D" id="1.20.5.340">
    <property type="match status" value="1"/>
</dbReference>
<name>A0A5J6MEM6_9PROT</name>
<evidence type="ECO:0000256" key="1">
    <source>
        <dbReference type="SAM" id="MobiDB-lite"/>
    </source>
</evidence>
<dbReference type="Proteomes" id="UP000326202">
    <property type="component" value="Chromosome"/>
</dbReference>
<dbReference type="AlphaFoldDB" id="A0A5J6MEM6"/>
<keyword evidence="4" id="KW-1185">Reference proteome</keyword>
<feature type="signal peptide" evidence="2">
    <location>
        <begin position="1"/>
        <end position="21"/>
    </location>
</feature>
<evidence type="ECO:0000256" key="2">
    <source>
        <dbReference type="SAM" id="SignalP"/>
    </source>
</evidence>
<gene>
    <name evidence="3" type="ORF">FRZ44_01100</name>
</gene>
<dbReference type="KEGG" id="htq:FRZ44_01100"/>
<protein>
    <recommendedName>
        <fullName evidence="5">Lipoprotein</fullName>
    </recommendedName>
</protein>
<keyword evidence="2" id="KW-0732">Signal</keyword>
<dbReference type="EMBL" id="CP042906">
    <property type="protein sequence ID" value="QEX14835.1"/>
    <property type="molecule type" value="Genomic_DNA"/>
</dbReference>
<feature type="chain" id="PRO_5023890406" description="Lipoprotein" evidence="2">
    <location>
        <begin position="22"/>
        <end position="167"/>
    </location>
</feature>
<feature type="compositionally biased region" description="Basic and acidic residues" evidence="1">
    <location>
        <begin position="57"/>
        <end position="82"/>
    </location>
</feature>
<reference evidence="3 4" key="1">
    <citation type="submission" date="2019-08" db="EMBL/GenBank/DDBJ databases">
        <title>Hyperibacter terrae gen. nov., sp. nov. and Hyperibacter viscosus sp. nov., two new members in the family Rhodospirillaceae isolated from the rhizosphere of Hypericum perforatum.</title>
        <authorList>
            <person name="Noviana Z."/>
        </authorList>
    </citation>
    <scope>NUCLEOTIDE SEQUENCE [LARGE SCALE GENOMIC DNA]</scope>
    <source>
        <strain evidence="3 4">R5913</strain>
    </source>
</reference>
<evidence type="ECO:0000313" key="3">
    <source>
        <dbReference type="EMBL" id="QEX14835.1"/>
    </source>
</evidence>
<evidence type="ECO:0008006" key="5">
    <source>
        <dbReference type="Google" id="ProtNLM"/>
    </source>
</evidence>
<sequence length="167" mass="18484">MVAAFLVLPLLSAAMSGCSCSDDPRTGGYICGQSGLNSGAYQQRVTTRQQTLENTQDDIKRKQQDSADLQMKNEDLTKQADQIEKDMNKLDADIAEMKKRIAAESASNSSHQKELAQLQKDAEQLRQQAAIAKNTPGTDAERQQELQRLQQRYNDIQNQILLITGGA</sequence>
<organism evidence="3 4">
    <name type="scientific">Hypericibacter terrae</name>
    <dbReference type="NCBI Taxonomy" id="2602015"/>
    <lineage>
        <taxon>Bacteria</taxon>
        <taxon>Pseudomonadati</taxon>
        <taxon>Pseudomonadota</taxon>
        <taxon>Alphaproteobacteria</taxon>
        <taxon>Rhodospirillales</taxon>
        <taxon>Dongiaceae</taxon>
        <taxon>Hypericibacter</taxon>
    </lineage>
</organism>
<evidence type="ECO:0000313" key="4">
    <source>
        <dbReference type="Proteomes" id="UP000326202"/>
    </source>
</evidence>